<evidence type="ECO:0000313" key="6">
    <source>
        <dbReference type="Proteomes" id="UP001378188"/>
    </source>
</evidence>
<dbReference type="SUPFAM" id="SSF46785">
    <property type="entry name" value="Winged helix' DNA-binding domain"/>
    <property type="match status" value="1"/>
</dbReference>
<feature type="domain" description="HTH gntR-type" evidence="4">
    <location>
        <begin position="10"/>
        <end position="77"/>
    </location>
</feature>
<keyword evidence="2" id="KW-0238">DNA-binding</keyword>
<dbReference type="InterPro" id="IPR008920">
    <property type="entry name" value="TF_FadR/GntR_C"/>
</dbReference>
<dbReference type="GO" id="GO:0003700">
    <property type="term" value="F:DNA-binding transcription factor activity"/>
    <property type="evidence" value="ECO:0007669"/>
    <property type="project" value="InterPro"/>
</dbReference>
<dbReference type="InterPro" id="IPR000524">
    <property type="entry name" value="Tscrpt_reg_HTH_GntR"/>
</dbReference>
<dbReference type="Pfam" id="PF00392">
    <property type="entry name" value="GntR"/>
    <property type="match status" value="1"/>
</dbReference>
<comment type="caution">
    <text evidence="5">The sequence shown here is derived from an EMBL/GenBank/DDBJ whole genome shotgun (WGS) entry which is preliminary data.</text>
</comment>
<dbReference type="PROSITE" id="PS50949">
    <property type="entry name" value="HTH_GNTR"/>
    <property type="match status" value="1"/>
</dbReference>
<accession>A0AAW9RA64</accession>
<protein>
    <submittedName>
        <fullName evidence="5">GntR family transcriptional regulator</fullName>
    </submittedName>
</protein>
<dbReference type="AlphaFoldDB" id="A0AAW9RA64"/>
<dbReference type="InterPro" id="IPR011711">
    <property type="entry name" value="GntR_C"/>
</dbReference>
<gene>
    <name evidence="5" type="ORF">V3328_01360</name>
</gene>
<dbReference type="Proteomes" id="UP001378188">
    <property type="component" value="Unassembled WGS sequence"/>
</dbReference>
<keyword evidence="6" id="KW-1185">Reference proteome</keyword>
<name>A0AAW9RA64_9HYPH</name>
<dbReference type="SMART" id="SM00345">
    <property type="entry name" value="HTH_GNTR"/>
    <property type="match status" value="1"/>
</dbReference>
<dbReference type="SUPFAM" id="SSF48008">
    <property type="entry name" value="GntR ligand-binding domain-like"/>
    <property type="match status" value="1"/>
</dbReference>
<organism evidence="5 6">
    <name type="scientific">Microbaculum marinum</name>
    <dbReference type="NCBI Taxonomy" id="1764581"/>
    <lineage>
        <taxon>Bacteria</taxon>
        <taxon>Pseudomonadati</taxon>
        <taxon>Pseudomonadota</taxon>
        <taxon>Alphaproteobacteria</taxon>
        <taxon>Hyphomicrobiales</taxon>
        <taxon>Tepidamorphaceae</taxon>
        <taxon>Microbaculum</taxon>
    </lineage>
</organism>
<evidence type="ECO:0000259" key="4">
    <source>
        <dbReference type="PROSITE" id="PS50949"/>
    </source>
</evidence>
<keyword evidence="1" id="KW-0805">Transcription regulation</keyword>
<dbReference type="SMART" id="SM00895">
    <property type="entry name" value="FCD"/>
    <property type="match status" value="1"/>
</dbReference>
<proteinExistence type="predicted"/>
<dbReference type="RefSeq" id="WP_340327843.1">
    <property type="nucleotide sequence ID" value="NZ_JAZHOF010000001.1"/>
</dbReference>
<dbReference type="GO" id="GO:0003677">
    <property type="term" value="F:DNA binding"/>
    <property type="evidence" value="ECO:0007669"/>
    <property type="project" value="UniProtKB-KW"/>
</dbReference>
<dbReference type="Pfam" id="PF07729">
    <property type="entry name" value="FCD"/>
    <property type="match status" value="1"/>
</dbReference>
<dbReference type="InterPro" id="IPR036390">
    <property type="entry name" value="WH_DNA-bd_sf"/>
</dbReference>
<evidence type="ECO:0000256" key="3">
    <source>
        <dbReference type="ARBA" id="ARBA00023163"/>
    </source>
</evidence>
<dbReference type="Gene3D" id="1.20.120.530">
    <property type="entry name" value="GntR ligand-binding domain-like"/>
    <property type="match status" value="1"/>
</dbReference>
<dbReference type="Gene3D" id="1.10.10.10">
    <property type="entry name" value="Winged helix-like DNA-binding domain superfamily/Winged helix DNA-binding domain"/>
    <property type="match status" value="1"/>
</dbReference>
<sequence>MFRQIQTQRSRLADEVYRQILDAIHKGAIGPEERIVQEKLAREFVISRTPVREALLRLEQEGVLETAGRGGFTIRTTSTAEVRELYQSRTAIEGMSARIVAELEDPARIAAIRRVIEREEAIQSTSATDYFNANRAIHRSIVEQTGNRYLLEMYDNIWNRGVSFHLFAAIEKVDLSKSLGEHMALCDAMEGGDPDKAQAAMIRHIEDGLDLQLEALALTS</sequence>
<dbReference type="EMBL" id="JAZHOF010000001">
    <property type="protein sequence ID" value="MEJ8570104.1"/>
    <property type="molecule type" value="Genomic_DNA"/>
</dbReference>
<dbReference type="CDD" id="cd07377">
    <property type="entry name" value="WHTH_GntR"/>
    <property type="match status" value="1"/>
</dbReference>
<evidence type="ECO:0000256" key="1">
    <source>
        <dbReference type="ARBA" id="ARBA00023015"/>
    </source>
</evidence>
<dbReference type="PANTHER" id="PTHR43537">
    <property type="entry name" value="TRANSCRIPTIONAL REGULATOR, GNTR FAMILY"/>
    <property type="match status" value="1"/>
</dbReference>
<reference evidence="5 6" key="1">
    <citation type="submission" date="2024-02" db="EMBL/GenBank/DDBJ databases">
        <title>Genome analysis and characterization of Microbaculum marinisediminis sp. nov., isolated from marine sediment.</title>
        <authorList>
            <person name="Du Z.-J."/>
            <person name="Ye Y.-Q."/>
            <person name="Zhang Z.-R."/>
            <person name="Yuan S.-M."/>
            <person name="Zhang X.-Y."/>
        </authorList>
    </citation>
    <scope>NUCLEOTIDE SEQUENCE [LARGE SCALE GENOMIC DNA]</scope>
    <source>
        <strain evidence="5 6">SDUM1044001</strain>
    </source>
</reference>
<keyword evidence="3" id="KW-0804">Transcription</keyword>
<dbReference type="PANTHER" id="PTHR43537:SF5">
    <property type="entry name" value="UXU OPERON TRANSCRIPTIONAL REGULATOR"/>
    <property type="match status" value="1"/>
</dbReference>
<evidence type="ECO:0000313" key="5">
    <source>
        <dbReference type="EMBL" id="MEJ8570104.1"/>
    </source>
</evidence>
<evidence type="ECO:0000256" key="2">
    <source>
        <dbReference type="ARBA" id="ARBA00023125"/>
    </source>
</evidence>
<dbReference type="InterPro" id="IPR036388">
    <property type="entry name" value="WH-like_DNA-bd_sf"/>
</dbReference>